<reference evidence="1" key="1">
    <citation type="submission" date="2013-12" db="EMBL/GenBank/DDBJ databases">
        <title>The Genome Sequence of Aphanomyces astaci APO3.</title>
        <authorList>
            <consortium name="The Broad Institute Genomics Platform"/>
            <person name="Russ C."/>
            <person name="Tyler B."/>
            <person name="van West P."/>
            <person name="Dieguez-Uribeondo J."/>
            <person name="Young S.K."/>
            <person name="Zeng Q."/>
            <person name="Gargeya S."/>
            <person name="Fitzgerald M."/>
            <person name="Abouelleil A."/>
            <person name="Alvarado L."/>
            <person name="Chapman S.B."/>
            <person name="Gainer-Dewar J."/>
            <person name="Goldberg J."/>
            <person name="Griggs A."/>
            <person name="Gujja S."/>
            <person name="Hansen M."/>
            <person name="Howarth C."/>
            <person name="Imamovic A."/>
            <person name="Ireland A."/>
            <person name="Larimer J."/>
            <person name="McCowan C."/>
            <person name="Murphy C."/>
            <person name="Pearson M."/>
            <person name="Poon T.W."/>
            <person name="Priest M."/>
            <person name="Roberts A."/>
            <person name="Saif S."/>
            <person name="Shea T."/>
            <person name="Sykes S."/>
            <person name="Wortman J."/>
            <person name="Nusbaum C."/>
            <person name="Birren B."/>
        </authorList>
    </citation>
    <scope>NUCLEOTIDE SEQUENCE [LARGE SCALE GENOMIC DNA]</scope>
    <source>
        <strain evidence="1">APO3</strain>
    </source>
</reference>
<organism evidence="1">
    <name type="scientific">Aphanomyces astaci</name>
    <name type="common">Crayfish plague agent</name>
    <dbReference type="NCBI Taxonomy" id="112090"/>
    <lineage>
        <taxon>Eukaryota</taxon>
        <taxon>Sar</taxon>
        <taxon>Stramenopiles</taxon>
        <taxon>Oomycota</taxon>
        <taxon>Saprolegniomycetes</taxon>
        <taxon>Saprolegniales</taxon>
        <taxon>Verrucalvaceae</taxon>
        <taxon>Aphanomyces</taxon>
    </lineage>
</organism>
<evidence type="ECO:0008006" key="2">
    <source>
        <dbReference type="Google" id="ProtNLM"/>
    </source>
</evidence>
<sequence length="234" mass="25779">MLLPCHDLLLGLAKTHCVVDLSARSKWVPTTSRRRHMDLYQATSCPKQRARNVVERSMYSKVSVVASLATVTGLLQGANPKFNHAFHRDVVTRTTVATICQTRAKRVVVQHDTLMHAHVACDVVFVECQEAMICSDNRHGFLCAVHSIPSAIHTTASESVLPRANVRNSGIVAVESLLLPGVVDIVYVLHMTFPPSMAPAVCDKVMVQRLSSLRHIAAFATPVGLRWLNAFLPR</sequence>
<protein>
    <recommendedName>
        <fullName evidence="2">START domain-containing protein</fullName>
    </recommendedName>
</protein>
<proteinExistence type="predicted"/>
<dbReference type="OrthoDB" id="59153at2759"/>
<dbReference type="GeneID" id="20818619"/>
<dbReference type="EMBL" id="KI913202">
    <property type="protein sequence ID" value="ETV67058.1"/>
    <property type="molecule type" value="Genomic_DNA"/>
</dbReference>
<dbReference type="VEuPathDB" id="FungiDB:H257_16623"/>
<dbReference type="RefSeq" id="XP_009843427.1">
    <property type="nucleotide sequence ID" value="XM_009845125.1"/>
</dbReference>
<name>W4FK24_APHAT</name>
<dbReference type="AlphaFoldDB" id="W4FK24"/>
<evidence type="ECO:0000313" key="1">
    <source>
        <dbReference type="EMBL" id="ETV67058.1"/>
    </source>
</evidence>
<accession>W4FK24</accession>
<gene>
    <name evidence="1" type="ORF">H257_16623</name>
</gene>